<dbReference type="Pfam" id="PF01992">
    <property type="entry name" value="vATP-synt_AC39"/>
    <property type="match status" value="1"/>
</dbReference>
<accession>A0A3G9J4R1</accession>
<evidence type="ECO:0000256" key="2">
    <source>
        <dbReference type="ARBA" id="ARBA00023065"/>
    </source>
</evidence>
<name>A0A3G9J4R1_9FIRM</name>
<evidence type="ECO:0000313" key="3">
    <source>
        <dbReference type="EMBL" id="BBH25572.1"/>
    </source>
</evidence>
<dbReference type="EMBL" id="AP019309">
    <property type="protein sequence ID" value="BBH25572.1"/>
    <property type="molecule type" value="Genomic_DNA"/>
</dbReference>
<dbReference type="PANTHER" id="PTHR38682">
    <property type="entry name" value="V-TYPE ATP SYNTHASE SUBUNIT C"/>
    <property type="match status" value="1"/>
</dbReference>
<keyword evidence="2" id="KW-0406">Ion transport</keyword>
<dbReference type="InterPro" id="IPR050873">
    <property type="entry name" value="V-ATPase_V0D/AC39_subunit"/>
</dbReference>
<dbReference type="InterPro" id="IPR044911">
    <property type="entry name" value="V-type_ATPase_csu/dsu_dom_3"/>
</dbReference>
<dbReference type="InterPro" id="IPR036079">
    <property type="entry name" value="ATPase_csu/dsu_sf"/>
</dbReference>
<proteinExistence type="predicted"/>
<dbReference type="SUPFAM" id="SSF103486">
    <property type="entry name" value="V-type ATP synthase subunit C"/>
    <property type="match status" value="1"/>
</dbReference>
<keyword evidence="1" id="KW-0813">Transport</keyword>
<dbReference type="InParanoid" id="A0A3G9J4R1"/>
<dbReference type="KEGG" id="ebm:SG0102_05060"/>
<protein>
    <recommendedName>
        <fullName evidence="5">V-type ATPase subunit C</fullName>
    </recommendedName>
</protein>
<dbReference type="Gene3D" id="1.10.132.50">
    <property type="entry name" value="ATP synthase (C/AC39) subunit, domain 3"/>
    <property type="match status" value="3"/>
</dbReference>
<gene>
    <name evidence="3" type="ORF">SG0102_05060</name>
</gene>
<evidence type="ECO:0000256" key="1">
    <source>
        <dbReference type="ARBA" id="ARBA00022448"/>
    </source>
</evidence>
<dbReference type="OrthoDB" id="9816136at2"/>
<organism evidence="3 4">
    <name type="scientific">Intestinibaculum porci</name>
    <dbReference type="NCBI Taxonomy" id="2487118"/>
    <lineage>
        <taxon>Bacteria</taxon>
        <taxon>Bacillati</taxon>
        <taxon>Bacillota</taxon>
        <taxon>Erysipelotrichia</taxon>
        <taxon>Erysipelotrichales</taxon>
        <taxon>Erysipelotrichaceae</taxon>
        <taxon>Intestinibaculum</taxon>
    </lineage>
</organism>
<dbReference type="InterPro" id="IPR002843">
    <property type="entry name" value="ATPase_V0-cplx_csu/dsu"/>
</dbReference>
<sequence>MNFSTNAVASKAKAMYAHHITDAQYEELLKRRSVNDVMTYLKSETAYAEALEDVKGTNIHRGELEALLDEEAFMKSSKLIHYVPKKDIKFYSLGVTRLEIRLILTKVSLLNSDNHENYDMDLPAYLAKYASFNIYGLLSIDSYPMLCDYLKKTMYYNDLVEHMPTDDDEKVDLNLLEYDLKRTYYHYEVETVKSLFKGQKQKDLLTMIYTSIELENITKIYRLKRYFKVSPEVIKQSLIMEYSRIPRKMMDELIEAKDVKEFLKLLAASPYHLYIDDQEFVYIEYHATKISYHLAKRYMRFSTDPACVYMAFLIVHECEITNLKHIIEGLRYGEDSERIKAMLIY</sequence>
<dbReference type="Proteomes" id="UP000268059">
    <property type="component" value="Chromosome"/>
</dbReference>
<keyword evidence="4" id="KW-1185">Reference proteome</keyword>
<dbReference type="PANTHER" id="PTHR38682:SF1">
    <property type="entry name" value="V-TYPE ATP SYNTHASE SUBUNIT C"/>
    <property type="match status" value="1"/>
</dbReference>
<dbReference type="RefSeq" id="WP_125118509.1">
    <property type="nucleotide sequence ID" value="NZ_AP019309.1"/>
</dbReference>
<evidence type="ECO:0008006" key="5">
    <source>
        <dbReference type="Google" id="ProtNLM"/>
    </source>
</evidence>
<dbReference type="GO" id="GO:0046961">
    <property type="term" value="F:proton-transporting ATPase activity, rotational mechanism"/>
    <property type="evidence" value="ECO:0007669"/>
    <property type="project" value="InterPro"/>
</dbReference>
<dbReference type="AlphaFoldDB" id="A0A3G9J4R1"/>
<reference evidence="3 4" key="1">
    <citation type="submission" date="2018-11" db="EMBL/GenBank/DDBJ databases">
        <title>Novel Erysipelotrichaceae bacterium isolated from small intestine of a swine.</title>
        <authorList>
            <person name="Kim J.S."/>
            <person name="Choe H."/>
            <person name="Lee Y.R."/>
            <person name="Kim K.M."/>
            <person name="Park D.S."/>
        </authorList>
    </citation>
    <scope>NUCLEOTIDE SEQUENCE [LARGE SCALE GENOMIC DNA]</scope>
    <source>
        <strain evidence="3 4">SG0102</strain>
    </source>
</reference>
<evidence type="ECO:0000313" key="4">
    <source>
        <dbReference type="Proteomes" id="UP000268059"/>
    </source>
</evidence>